<dbReference type="OMA" id="NIFRQRP"/>
<reference evidence="2 8" key="1">
    <citation type="journal article" date="2014" name="J. Bacteriol.">
        <title>Role of an Archaeal PitA Transporter in the Copper and Arsenic Resistance of Metallosphaera sedula, an Extreme Thermoacidophile.</title>
        <authorList>
            <person name="McCarthy S."/>
            <person name="Ai C."/>
            <person name="Wheaton G."/>
            <person name="Tevatia R."/>
            <person name="Eckrich V."/>
            <person name="Kelly R."/>
            <person name="Blum P."/>
        </authorList>
    </citation>
    <scope>NUCLEOTIDE SEQUENCE [LARGE SCALE GENOMIC DNA]</scope>
    <source>
        <strain evidence="2 8">CuR1</strain>
    </source>
</reference>
<dbReference type="PRINTS" id="PR00069">
    <property type="entry name" value="ALDKETRDTASE"/>
</dbReference>
<feature type="domain" description="NADP-dependent oxidoreductase" evidence="1">
    <location>
        <begin position="15"/>
        <end position="297"/>
    </location>
</feature>
<dbReference type="PATRIC" id="fig|43687.5.peg.2387"/>
<evidence type="ECO:0000313" key="3">
    <source>
        <dbReference type="EMBL" id="AKV75144.1"/>
    </source>
</evidence>
<organism evidence="2 8">
    <name type="scientific">Metallosphaera sedula</name>
    <dbReference type="NCBI Taxonomy" id="43687"/>
    <lineage>
        <taxon>Archaea</taxon>
        <taxon>Thermoproteota</taxon>
        <taxon>Thermoprotei</taxon>
        <taxon>Sulfolobales</taxon>
        <taxon>Sulfolobaceae</taxon>
        <taxon>Metallosphaera</taxon>
    </lineage>
</organism>
<evidence type="ECO:0000313" key="10">
    <source>
        <dbReference type="Proteomes" id="UP000061362"/>
    </source>
</evidence>
<dbReference type="Gene3D" id="3.20.20.100">
    <property type="entry name" value="NADP-dependent oxidoreductase domain"/>
    <property type="match status" value="1"/>
</dbReference>
<dbReference type="RefSeq" id="WP_012022152.1">
    <property type="nucleotide sequence ID" value="NZ_AP019770.1"/>
</dbReference>
<reference evidence="7 9" key="3">
    <citation type="submission" date="2015-07" db="EMBL/GenBank/DDBJ databases">
        <title>Physiological, transcriptional responses and genome re-sequencing of acid resistant extremely thermoacidophilic Metallosphaera sedula SARC-M1.</title>
        <authorList>
            <person name="Ai C."/>
            <person name="McCarthy S."/>
            <person name="Eckrich V."/>
            <person name="Rudrappa D."/>
            <person name="Qiu G."/>
            <person name="Blum P."/>
        </authorList>
    </citation>
    <scope>NUCLEOTIDE SEQUENCE [LARGE SCALE GENOMIC DNA]</scope>
    <source>
        <strain evidence="7 9">SARC-M1</strain>
    </source>
</reference>
<dbReference type="Proteomes" id="UP000068832">
    <property type="component" value="Chromosome"/>
</dbReference>
<sequence length="322" mass="37152">MLLRDLGHTGIKTSELGIGMWTLVTDWWGEPDKAQEIVRRAIELGINFFDTADMYGNGRAEEVLGRSLGSKRDKVVILTKVGYDFYSSPQRPRQRFDLDYLRTAVDRSLKRLSTNYVDILMIHNPKMKDITRRDLLDFMRSLKSDGIARAVGVALGPTLGWEDEGLKAIEMGYEALEHIFNLIELYPGLRFLEFDVGHIVRVPHASDVLNESKWPLNYDPKLHRHFKSQQWINTAVDRTKGLLDYASKLGVTLSQLALSFVLSHKRVSTVIPNITTVRELEEFVKSTEFVLNNDDVNFLMDYYERNYRDLNEESIKETQAYK</sequence>
<evidence type="ECO:0000313" key="11">
    <source>
        <dbReference type="Proteomes" id="UP000062398"/>
    </source>
</evidence>
<dbReference type="Proteomes" id="UP000029084">
    <property type="component" value="Chromosome"/>
</dbReference>
<dbReference type="Proteomes" id="UP000062398">
    <property type="component" value="Chromosome"/>
</dbReference>
<dbReference type="InterPro" id="IPR036812">
    <property type="entry name" value="NAD(P)_OxRdtase_dom_sf"/>
</dbReference>
<gene>
    <name evidence="2" type="ORF">HA72_2227</name>
    <name evidence="3" type="ORF">MsedA_2281</name>
    <name evidence="4" type="ORF">MsedB_2283</name>
    <name evidence="5" type="ORF">MsedC_2281</name>
    <name evidence="6" type="ORF">MsedD_2282</name>
    <name evidence="7" type="ORF">MsedE_2284</name>
</gene>
<accession>A0A088E8J8</accession>
<dbReference type="PANTHER" id="PTHR43312:SF1">
    <property type="entry name" value="NADP-DEPENDENT OXIDOREDUCTASE DOMAIN-CONTAINING PROTEIN"/>
    <property type="match status" value="1"/>
</dbReference>
<proteinExistence type="predicted"/>
<evidence type="ECO:0000313" key="6">
    <source>
        <dbReference type="EMBL" id="AKV81878.1"/>
    </source>
</evidence>
<dbReference type="InterPro" id="IPR023210">
    <property type="entry name" value="NADP_OxRdtase_dom"/>
</dbReference>
<reference evidence="10 11" key="2">
    <citation type="journal article" date="2015" name="Genome Announc.">
        <title>Complete Genome Sequences of Evolved Arsenate-Resistant Metallosphaera sedula Strains.</title>
        <authorList>
            <person name="Ai C."/>
            <person name="McCarthy S."/>
            <person name="Schackwitz W."/>
            <person name="Martin J."/>
            <person name="Lipzen A."/>
            <person name="Blum P."/>
        </authorList>
    </citation>
    <scope>NUCLEOTIDE SEQUENCE [LARGE SCALE GENOMIC DNA]</scope>
    <source>
        <strain evidence="5 11">ARS120-1</strain>
        <strain evidence="6 10">ARS120-2</strain>
        <strain evidence="3 13">ARS50-1</strain>
        <strain evidence="4 12">ARS50-2</strain>
    </source>
</reference>
<dbReference type="EMBL" id="CP012175">
    <property type="protein sequence ID" value="AKV81878.1"/>
    <property type="molecule type" value="Genomic_DNA"/>
</dbReference>
<evidence type="ECO:0000313" key="13">
    <source>
        <dbReference type="Proteomes" id="UP000068832"/>
    </source>
</evidence>
<evidence type="ECO:0000313" key="5">
    <source>
        <dbReference type="EMBL" id="AKV79633.1"/>
    </source>
</evidence>
<dbReference type="Proteomes" id="UP000062475">
    <property type="component" value="Chromosome"/>
</dbReference>
<dbReference type="GO" id="GO:0016491">
    <property type="term" value="F:oxidoreductase activity"/>
    <property type="evidence" value="ECO:0007669"/>
    <property type="project" value="InterPro"/>
</dbReference>
<dbReference type="CDD" id="cd19086">
    <property type="entry name" value="AKR_AKR11C1"/>
    <property type="match status" value="1"/>
</dbReference>
<dbReference type="OrthoDB" id="28487at2157"/>
<dbReference type="EMBL" id="CP012172">
    <property type="protein sequence ID" value="AKV75144.1"/>
    <property type="molecule type" value="Genomic_DNA"/>
</dbReference>
<dbReference type="InterPro" id="IPR053135">
    <property type="entry name" value="AKR2_Oxidoreductase"/>
</dbReference>
<dbReference type="InterPro" id="IPR020471">
    <property type="entry name" value="AKR"/>
</dbReference>
<dbReference type="Proteomes" id="UP000056255">
    <property type="component" value="Chromosome"/>
</dbReference>
<dbReference type="Proteomes" id="UP000061362">
    <property type="component" value="Chromosome"/>
</dbReference>
<protein>
    <submittedName>
        <fullName evidence="2">Aldo/keto reductase</fullName>
    </submittedName>
</protein>
<dbReference type="EMBL" id="CP012176">
    <property type="protein sequence ID" value="AKV84114.1"/>
    <property type="molecule type" value="Genomic_DNA"/>
</dbReference>
<dbReference type="Pfam" id="PF00248">
    <property type="entry name" value="Aldo_ket_red"/>
    <property type="match status" value="1"/>
</dbReference>
<dbReference type="EMBL" id="CP008822">
    <property type="protein sequence ID" value="AIM28348.1"/>
    <property type="molecule type" value="Genomic_DNA"/>
</dbReference>
<dbReference type="AlphaFoldDB" id="A0A088E8J8"/>
<evidence type="ECO:0000313" key="8">
    <source>
        <dbReference type="Proteomes" id="UP000029084"/>
    </source>
</evidence>
<evidence type="ECO:0000313" key="12">
    <source>
        <dbReference type="Proteomes" id="UP000062475"/>
    </source>
</evidence>
<evidence type="ECO:0000313" key="4">
    <source>
        <dbReference type="EMBL" id="AKV77382.1"/>
    </source>
</evidence>
<evidence type="ECO:0000313" key="2">
    <source>
        <dbReference type="EMBL" id="AIM28348.1"/>
    </source>
</evidence>
<dbReference type="SUPFAM" id="SSF51430">
    <property type="entry name" value="NAD(P)-linked oxidoreductase"/>
    <property type="match status" value="1"/>
</dbReference>
<dbReference type="EMBL" id="CP012174">
    <property type="protein sequence ID" value="AKV79633.1"/>
    <property type="molecule type" value="Genomic_DNA"/>
</dbReference>
<evidence type="ECO:0000259" key="1">
    <source>
        <dbReference type="Pfam" id="PF00248"/>
    </source>
</evidence>
<dbReference type="EMBL" id="CP012173">
    <property type="protein sequence ID" value="AKV77382.1"/>
    <property type="molecule type" value="Genomic_DNA"/>
</dbReference>
<evidence type="ECO:0000313" key="7">
    <source>
        <dbReference type="EMBL" id="AKV84114.1"/>
    </source>
</evidence>
<dbReference type="GeneID" id="91756772"/>
<evidence type="ECO:0000313" key="9">
    <source>
        <dbReference type="Proteomes" id="UP000056255"/>
    </source>
</evidence>
<dbReference type="PANTHER" id="PTHR43312">
    <property type="entry name" value="D-THREO-ALDOSE 1-DEHYDROGENASE"/>
    <property type="match status" value="1"/>
</dbReference>
<name>A0A088E8J8_9CREN</name>